<dbReference type="PANTHER" id="PTHR43581:SF2">
    <property type="entry name" value="EXCINUCLEASE ATPASE SUBUNIT"/>
    <property type="match status" value="1"/>
</dbReference>
<name>A0A2U9IQQ6_9CREN</name>
<evidence type="ECO:0000313" key="3">
    <source>
        <dbReference type="Proteomes" id="UP000247586"/>
    </source>
</evidence>
<dbReference type="EMBL" id="CP029287">
    <property type="protein sequence ID" value="AWR98379.1"/>
    <property type="molecule type" value="Genomic_DNA"/>
</dbReference>
<dbReference type="OrthoDB" id="25344at2157"/>
<evidence type="ECO:0000259" key="1">
    <source>
        <dbReference type="Pfam" id="PF13175"/>
    </source>
</evidence>
<dbReference type="GeneID" id="36833703"/>
<dbReference type="PIRSF" id="PIRSF034888">
    <property type="entry name" value="P-loop_UCP034888"/>
    <property type="match status" value="1"/>
</dbReference>
<accession>A0A2U9IQQ6</accession>
<keyword evidence="3" id="KW-1185">Reference proteome</keyword>
<dbReference type="InterPro" id="IPR041685">
    <property type="entry name" value="AAA_GajA/Old/RecF-like"/>
</dbReference>
<proteinExistence type="predicted"/>
<dbReference type="InterPro" id="IPR014592">
    <property type="entry name" value="P-loop_UCP034888"/>
</dbReference>
<dbReference type="SUPFAM" id="SSF52540">
    <property type="entry name" value="P-loop containing nucleoside triphosphate hydrolases"/>
    <property type="match status" value="1"/>
</dbReference>
<dbReference type="STRING" id="1293036.GCA_001315825_03249"/>
<dbReference type="PANTHER" id="PTHR43581">
    <property type="entry name" value="ATP/GTP PHOSPHATASE"/>
    <property type="match status" value="1"/>
</dbReference>
<dbReference type="Proteomes" id="UP000247586">
    <property type="component" value="Chromosome"/>
</dbReference>
<dbReference type="InterPro" id="IPR027417">
    <property type="entry name" value="P-loop_NTPase"/>
</dbReference>
<dbReference type="AlphaFoldDB" id="A0A2U9IQQ6"/>
<dbReference type="InterPro" id="IPR051396">
    <property type="entry name" value="Bact_Antivir_Def_Nuclease"/>
</dbReference>
<evidence type="ECO:0000313" key="2">
    <source>
        <dbReference type="EMBL" id="AWR98379.1"/>
    </source>
</evidence>
<reference evidence="2" key="1">
    <citation type="submission" date="2018-05" db="EMBL/GenBank/DDBJ databases">
        <title>Complete Genome Sequences of Extremely Thermoacidophilic, Metal-Mobilizing Type-Strain Members of the Archaeal Family Sulfolobaceae: Acidianus brierleyi DSM-1651T, Acidianus sulfidivorans DSM-18786T, Metallosphaera hakonensis DSM-7519T, and Metallosphaera prunae DSM-10039T.</title>
        <authorList>
            <person name="Counts J.A."/>
            <person name="Kelly R.M."/>
        </authorList>
    </citation>
    <scope>NUCLEOTIDE SEQUENCE [LARGE SCALE GENOMIC DNA]</scope>
    <source>
        <strain evidence="2">HO1-1</strain>
    </source>
</reference>
<feature type="domain" description="Endonuclease GajA/Old nuclease/RecF-like AAA" evidence="1">
    <location>
        <begin position="2"/>
        <end position="361"/>
    </location>
</feature>
<dbReference type="KEGG" id="mhk:DFR87_00135"/>
<dbReference type="Gene3D" id="3.40.50.300">
    <property type="entry name" value="P-loop containing nucleotide triphosphate hydrolases"/>
    <property type="match status" value="1"/>
</dbReference>
<sequence>MKVKIENFGPIHDGEFELGDITVIIGPNASGKSFISLLLYSVLGTRILTNLKDLEGIKRISNEINLSSYLTVIDDILSRHIKKRLEKTFGVQYKDLISFQSKESKISLSSSRGSIDITMGDEFKVITKLNKDINIFINYIEEKEIPFGSITTKVDIGKLDSDDTIKIEIYYGSNAPEILKSNLNKLLENERKRALITIIINVYLDLLFGKYRPVTILPTERNLAISNFIGYLSTYISLEKLSKNIDKPIVRIFIRNLLNSMRIFKNKKFSINMSNLNLQYKVVEPFVLEIYENDKRILIPLLSSGYSQIIPIDIVAKLGRFIIIEEPELNLHAGAQIDMANYLSNMAQGNKKLFLTTHSDLFTIQMTINHVKRNDKNKTLKIYLLNNGKIEEIKYTDKGDVEEIPTISEVIRNQVKEIYGE</sequence>
<organism evidence="2 3">
    <name type="scientific">Metallosphaera hakonensis JCM 8857 = DSM 7519</name>
    <dbReference type="NCBI Taxonomy" id="1293036"/>
    <lineage>
        <taxon>Archaea</taxon>
        <taxon>Thermoproteota</taxon>
        <taxon>Thermoprotei</taxon>
        <taxon>Sulfolobales</taxon>
        <taxon>Sulfolobaceae</taxon>
        <taxon>Metallosphaera</taxon>
    </lineage>
</organism>
<dbReference type="RefSeq" id="WP_110368645.1">
    <property type="nucleotide sequence ID" value="NZ_CP029287.2"/>
</dbReference>
<gene>
    <name evidence="2" type="ORF">DFR87_00135</name>
</gene>
<protein>
    <recommendedName>
        <fullName evidence="1">Endonuclease GajA/Old nuclease/RecF-like AAA domain-containing protein</fullName>
    </recommendedName>
</protein>
<dbReference type="Pfam" id="PF13175">
    <property type="entry name" value="AAA_15"/>
    <property type="match status" value="1"/>
</dbReference>